<dbReference type="PANTHER" id="PTHR12877">
    <property type="entry name" value="RHO GUANINE NUCLEOTIDE EXCHANGE FACTOR"/>
    <property type="match status" value="1"/>
</dbReference>
<feature type="compositionally biased region" description="Basic and acidic residues" evidence="2">
    <location>
        <begin position="170"/>
        <end position="180"/>
    </location>
</feature>
<dbReference type="GO" id="GO:0005829">
    <property type="term" value="C:cytosol"/>
    <property type="evidence" value="ECO:0007669"/>
    <property type="project" value="TreeGrafter"/>
</dbReference>
<dbReference type="AlphaFoldDB" id="A0AA40I0V2"/>
<dbReference type="GO" id="GO:0051496">
    <property type="term" value="P:positive regulation of stress fiber assembly"/>
    <property type="evidence" value="ECO:0007669"/>
    <property type="project" value="TreeGrafter"/>
</dbReference>
<dbReference type="Proteomes" id="UP001177744">
    <property type="component" value="Unassembled WGS sequence"/>
</dbReference>
<comment type="caution">
    <text evidence="3">The sequence shown here is derived from an EMBL/GenBank/DDBJ whole genome shotgun (WGS) entry which is preliminary data.</text>
</comment>
<protein>
    <submittedName>
        <fullName evidence="3">Uncharacterized protein</fullName>
    </submittedName>
</protein>
<evidence type="ECO:0000256" key="1">
    <source>
        <dbReference type="ARBA" id="ARBA00022658"/>
    </source>
</evidence>
<organism evidence="3 4">
    <name type="scientific">Cnephaeus nilssonii</name>
    <name type="common">Northern bat</name>
    <name type="synonym">Eptesicus nilssonii</name>
    <dbReference type="NCBI Taxonomy" id="3371016"/>
    <lineage>
        <taxon>Eukaryota</taxon>
        <taxon>Metazoa</taxon>
        <taxon>Chordata</taxon>
        <taxon>Craniata</taxon>
        <taxon>Vertebrata</taxon>
        <taxon>Euteleostomi</taxon>
        <taxon>Mammalia</taxon>
        <taxon>Eutheria</taxon>
        <taxon>Laurasiatheria</taxon>
        <taxon>Chiroptera</taxon>
        <taxon>Yangochiroptera</taxon>
        <taxon>Vespertilionidae</taxon>
        <taxon>Cnephaeus</taxon>
    </lineage>
</organism>
<sequence length="212" mass="23142">MGAHPGEHCDLHALKAAGCLLKTRKGLVPALQSLQTDGCGGQRLLSAALPLACPAVRSVPCPVAHWHCVSARRVPAVVSNGDAADTALSGVRRSSWKRKSSRRIDRFTFPALDEDVIYDDVPCENLDAHQPGAERSLLYEDVRRDGAPREAEDLGWSSSEFESYSEDSGEEAKPEAEPARHRVSFQPKVSRRGRLSAQPGHWDPLGRGRCGW</sequence>
<reference evidence="3" key="1">
    <citation type="submission" date="2023-06" db="EMBL/GenBank/DDBJ databases">
        <title>Reference genome for the Northern bat (Eptesicus nilssonii), a most northern bat species.</title>
        <authorList>
            <person name="Laine V.N."/>
            <person name="Pulliainen A.T."/>
            <person name="Lilley T.M."/>
        </authorList>
    </citation>
    <scope>NUCLEOTIDE SEQUENCE</scope>
    <source>
        <strain evidence="3">BLF_Eptnil</strain>
        <tissue evidence="3">Kidney</tissue>
    </source>
</reference>
<dbReference type="GO" id="GO:0005085">
    <property type="term" value="F:guanyl-nucleotide exchange factor activity"/>
    <property type="evidence" value="ECO:0007669"/>
    <property type="project" value="UniProtKB-KW"/>
</dbReference>
<dbReference type="GO" id="GO:0030036">
    <property type="term" value="P:actin cytoskeleton organization"/>
    <property type="evidence" value="ECO:0007669"/>
    <property type="project" value="TreeGrafter"/>
</dbReference>
<dbReference type="PANTHER" id="PTHR12877:SF16">
    <property type="entry name" value="RHO GUANINE NUCLEOTIDE EXCHANGE FACTOR 10-LIKE PROTEIN"/>
    <property type="match status" value="1"/>
</dbReference>
<feature type="region of interest" description="Disordered" evidence="2">
    <location>
        <begin position="148"/>
        <end position="212"/>
    </location>
</feature>
<proteinExistence type="predicted"/>
<dbReference type="GO" id="GO:0032933">
    <property type="term" value="P:SREBP signaling pathway"/>
    <property type="evidence" value="ECO:0007669"/>
    <property type="project" value="TreeGrafter"/>
</dbReference>
<gene>
    <name evidence="3" type="ORF">QTO34_019007</name>
</gene>
<evidence type="ECO:0000313" key="4">
    <source>
        <dbReference type="Proteomes" id="UP001177744"/>
    </source>
</evidence>
<dbReference type="InterPro" id="IPR039919">
    <property type="entry name" value="ARHGEF10/ARHGEF17"/>
</dbReference>
<dbReference type="EMBL" id="JAULJE010000008">
    <property type="protein sequence ID" value="KAK1340437.1"/>
    <property type="molecule type" value="Genomic_DNA"/>
</dbReference>
<accession>A0AA40I0V2</accession>
<name>A0AA40I0V2_CNENI</name>
<keyword evidence="1" id="KW-0344">Guanine-nucleotide releasing factor</keyword>
<evidence type="ECO:0000256" key="2">
    <source>
        <dbReference type="SAM" id="MobiDB-lite"/>
    </source>
</evidence>
<keyword evidence="4" id="KW-1185">Reference proteome</keyword>
<evidence type="ECO:0000313" key="3">
    <source>
        <dbReference type="EMBL" id="KAK1340437.1"/>
    </source>
</evidence>